<reference evidence="2" key="1">
    <citation type="submission" date="2021-05" db="EMBL/GenBank/DDBJ databases">
        <authorList>
            <person name="Stam R."/>
        </authorList>
    </citation>
    <scope>NUCLEOTIDE SEQUENCE</scope>
    <source>
        <strain evidence="2">CS162</strain>
    </source>
</reference>
<feature type="compositionally biased region" description="Polar residues" evidence="1">
    <location>
        <begin position="68"/>
        <end position="78"/>
    </location>
</feature>
<feature type="compositionally biased region" description="Polar residues" evidence="1">
    <location>
        <begin position="48"/>
        <end position="57"/>
    </location>
</feature>
<feature type="region of interest" description="Disordered" evidence="1">
    <location>
        <begin position="162"/>
        <end position="202"/>
    </location>
</feature>
<keyword evidence="3" id="KW-1185">Reference proteome</keyword>
<dbReference type="AlphaFoldDB" id="A0A8J2HSS2"/>
<organism evidence="2 3">
    <name type="scientific">Alternaria atra</name>
    <dbReference type="NCBI Taxonomy" id="119953"/>
    <lineage>
        <taxon>Eukaryota</taxon>
        <taxon>Fungi</taxon>
        <taxon>Dikarya</taxon>
        <taxon>Ascomycota</taxon>
        <taxon>Pezizomycotina</taxon>
        <taxon>Dothideomycetes</taxon>
        <taxon>Pleosporomycetidae</taxon>
        <taxon>Pleosporales</taxon>
        <taxon>Pleosporineae</taxon>
        <taxon>Pleosporaceae</taxon>
        <taxon>Alternaria</taxon>
        <taxon>Alternaria sect. Ulocladioides</taxon>
    </lineage>
</organism>
<dbReference type="Proteomes" id="UP000676310">
    <property type="component" value="Unassembled WGS sequence"/>
</dbReference>
<gene>
    <name evidence="2" type="ORF">ALTATR162_LOCUS560</name>
</gene>
<evidence type="ECO:0000313" key="3">
    <source>
        <dbReference type="Proteomes" id="UP000676310"/>
    </source>
</evidence>
<comment type="caution">
    <text evidence="2">The sequence shown here is derived from an EMBL/GenBank/DDBJ whole genome shotgun (WGS) entry which is preliminary data.</text>
</comment>
<evidence type="ECO:0000313" key="2">
    <source>
        <dbReference type="EMBL" id="CAG5139752.1"/>
    </source>
</evidence>
<evidence type="ECO:0000256" key="1">
    <source>
        <dbReference type="SAM" id="MobiDB-lite"/>
    </source>
</evidence>
<proteinExistence type="predicted"/>
<protein>
    <submittedName>
        <fullName evidence="2">Uncharacterized protein</fullName>
    </submittedName>
</protein>
<feature type="compositionally biased region" description="Basic residues" evidence="1">
    <location>
        <begin position="164"/>
        <end position="176"/>
    </location>
</feature>
<accession>A0A8J2HSS2</accession>
<dbReference type="EMBL" id="CAJRGZ010000015">
    <property type="protein sequence ID" value="CAG5139752.1"/>
    <property type="molecule type" value="Genomic_DNA"/>
</dbReference>
<feature type="region of interest" description="Disordered" evidence="1">
    <location>
        <begin position="123"/>
        <end position="146"/>
    </location>
</feature>
<sequence length="202" mass="22339">MAALQTISRASEMAGTPSQTEGSKDWRIPKQASLHKRKTSASKAGVTFKSQTWSNPTSKHRTTFKARPTTSNKRAASDTTSSVTVTKQQSRFASLFVSLLAVSPMAIEYDAADQQTMEAAQKASVKTTQPASSKIRPAGGVRPSEIRKTRWKRFKYEMGLKMKSTGRGKAKNRRKLAQAEDVELENMRAEDPRVQSQRQSSS</sequence>
<dbReference type="GeneID" id="67017396"/>
<feature type="compositionally biased region" description="Polar residues" evidence="1">
    <location>
        <begin position="123"/>
        <end position="132"/>
    </location>
</feature>
<name>A0A8J2HSS2_9PLEO</name>
<feature type="region of interest" description="Disordered" evidence="1">
    <location>
        <begin position="1"/>
        <end position="84"/>
    </location>
</feature>
<dbReference type="OrthoDB" id="3752733at2759"/>
<dbReference type="RefSeq" id="XP_043164089.1">
    <property type="nucleotide sequence ID" value="XM_043308154.1"/>
</dbReference>